<organism evidence="1 2">
    <name type="scientific">Emericellopsis atlantica</name>
    <dbReference type="NCBI Taxonomy" id="2614577"/>
    <lineage>
        <taxon>Eukaryota</taxon>
        <taxon>Fungi</taxon>
        <taxon>Dikarya</taxon>
        <taxon>Ascomycota</taxon>
        <taxon>Pezizomycotina</taxon>
        <taxon>Sordariomycetes</taxon>
        <taxon>Hypocreomycetidae</taxon>
        <taxon>Hypocreales</taxon>
        <taxon>Bionectriaceae</taxon>
        <taxon>Emericellopsis</taxon>
    </lineage>
</organism>
<dbReference type="OrthoDB" id="3724345at2759"/>
<dbReference type="Proteomes" id="UP000887229">
    <property type="component" value="Unassembled WGS sequence"/>
</dbReference>
<gene>
    <name evidence="1" type="ORF">F5Z01DRAFT_330679</name>
</gene>
<name>A0A9P7ZFC8_9HYPO</name>
<evidence type="ECO:0000313" key="1">
    <source>
        <dbReference type="EMBL" id="KAG9251064.1"/>
    </source>
</evidence>
<keyword evidence="2" id="KW-1185">Reference proteome</keyword>
<evidence type="ECO:0008006" key="3">
    <source>
        <dbReference type="Google" id="ProtNLM"/>
    </source>
</evidence>
<dbReference type="SUPFAM" id="SSF109854">
    <property type="entry name" value="DinB/YfiT-like putative metalloenzymes"/>
    <property type="match status" value="1"/>
</dbReference>
<dbReference type="PANTHER" id="PTHR36922:SF1">
    <property type="entry name" value="DUF1993 DOMAIN-CONTAINING PROTEIN"/>
    <property type="match status" value="1"/>
</dbReference>
<dbReference type="PANTHER" id="PTHR36922">
    <property type="entry name" value="BLL2446 PROTEIN"/>
    <property type="match status" value="1"/>
</dbReference>
<dbReference type="GeneID" id="70290026"/>
<protein>
    <recommendedName>
        <fullName evidence="3">DUF1993 domain-containing protein</fullName>
    </recommendedName>
</protein>
<dbReference type="RefSeq" id="XP_046114988.1">
    <property type="nucleotide sequence ID" value="XM_046259123.1"/>
</dbReference>
<dbReference type="InterPro" id="IPR034660">
    <property type="entry name" value="DinB/YfiT-like"/>
</dbReference>
<dbReference type="Gene3D" id="1.20.120.450">
    <property type="entry name" value="dinb family like domain"/>
    <property type="match status" value="1"/>
</dbReference>
<dbReference type="Pfam" id="PF09351">
    <property type="entry name" value="DUF1993"/>
    <property type="match status" value="1"/>
</dbReference>
<dbReference type="EMBL" id="MU251271">
    <property type="protein sequence ID" value="KAG9251064.1"/>
    <property type="molecule type" value="Genomic_DNA"/>
</dbReference>
<sequence length="174" mass="19502">MATYTLYDASFGVIRDALESLTNILDKVAASPVADTIADARLHPDMLPFSFQVHVLTQFGHKCLARISDKFPAETFAMEELTSIDAMKARIAKVQSQFDLITKESINSRENEMVKLGLGPNKPEVDIKAWQYVHGFAIPNVYFHLVTAYDIARKEGVDVGKLDYQSAFLNKFLN</sequence>
<dbReference type="InterPro" id="IPR018531">
    <property type="entry name" value="DUF1993"/>
</dbReference>
<reference evidence="1" key="1">
    <citation type="journal article" date="2021" name="IMA Fungus">
        <title>Genomic characterization of three marine fungi, including Emericellopsis atlantica sp. nov. with signatures of a generalist lifestyle and marine biomass degradation.</title>
        <authorList>
            <person name="Hagestad O.C."/>
            <person name="Hou L."/>
            <person name="Andersen J.H."/>
            <person name="Hansen E.H."/>
            <person name="Altermark B."/>
            <person name="Li C."/>
            <person name="Kuhnert E."/>
            <person name="Cox R.J."/>
            <person name="Crous P.W."/>
            <person name="Spatafora J.W."/>
            <person name="Lail K."/>
            <person name="Amirebrahimi M."/>
            <person name="Lipzen A."/>
            <person name="Pangilinan J."/>
            <person name="Andreopoulos W."/>
            <person name="Hayes R.D."/>
            <person name="Ng V."/>
            <person name="Grigoriev I.V."/>
            <person name="Jackson S.A."/>
            <person name="Sutton T.D.S."/>
            <person name="Dobson A.D.W."/>
            <person name="Rama T."/>
        </authorList>
    </citation>
    <scope>NUCLEOTIDE SEQUENCE</scope>
    <source>
        <strain evidence="1">TS7</strain>
    </source>
</reference>
<proteinExistence type="predicted"/>
<evidence type="ECO:0000313" key="2">
    <source>
        <dbReference type="Proteomes" id="UP000887229"/>
    </source>
</evidence>
<dbReference type="AlphaFoldDB" id="A0A9P7ZFC8"/>
<accession>A0A9P7ZFC8</accession>
<comment type="caution">
    <text evidence="1">The sequence shown here is derived from an EMBL/GenBank/DDBJ whole genome shotgun (WGS) entry which is preliminary data.</text>
</comment>